<name>A0A6J5NZY4_9CAUD</name>
<evidence type="ECO:0000313" key="2">
    <source>
        <dbReference type="EMBL" id="CAB4164402.1"/>
    </source>
</evidence>
<reference evidence="2" key="1">
    <citation type="submission" date="2020-04" db="EMBL/GenBank/DDBJ databases">
        <authorList>
            <person name="Chiriac C."/>
            <person name="Salcher M."/>
            <person name="Ghai R."/>
            <person name="Kavagutti S V."/>
        </authorList>
    </citation>
    <scope>NUCLEOTIDE SEQUENCE</scope>
</reference>
<organism evidence="2">
    <name type="scientific">uncultured Caudovirales phage</name>
    <dbReference type="NCBI Taxonomy" id="2100421"/>
    <lineage>
        <taxon>Viruses</taxon>
        <taxon>Duplodnaviria</taxon>
        <taxon>Heunggongvirae</taxon>
        <taxon>Uroviricota</taxon>
        <taxon>Caudoviricetes</taxon>
        <taxon>Peduoviridae</taxon>
        <taxon>Maltschvirus</taxon>
        <taxon>Maltschvirus maltsch</taxon>
    </lineage>
</organism>
<protein>
    <submittedName>
        <fullName evidence="2">Uncharacterized protein</fullName>
    </submittedName>
</protein>
<feature type="region of interest" description="Disordered" evidence="1">
    <location>
        <begin position="1"/>
        <end position="20"/>
    </location>
</feature>
<gene>
    <name evidence="2" type="ORF">UFOVP816_28</name>
</gene>
<proteinExistence type="predicted"/>
<dbReference type="EMBL" id="LR796759">
    <property type="protein sequence ID" value="CAB4164402.1"/>
    <property type="molecule type" value="Genomic_DNA"/>
</dbReference>
<evidence type="ECO:0000256" key="1">
    <source>
        <dbReference type="SAM" id="MobiDB-lite"/>
    </source>
</evidence>
<sequence length="162" mass="18260">MSITKLTGNETRTRSVRTSENTTVKIKPAQISEKSIALFVPVELVATGNLSEHWTKRAKRKKAMKTIVKALLSKKFEINLPCVVTLTRISKRDLDFDNLVYSFKDVRDALADVIVANAFNLPCIDSKGQYDGDPRIQWRYGQGRGNLDGFNIEILQDKPCDT</sequence>
<accession>A0A6J5NZY4</accession>